<evidence type="ECO:0000313" key="7">
    <source>
        <dbReference type="Proteomes" id="UP000756346"/>
    </source>
</evidence>
<dbReference type="RefSeq" id="XP_046004958.1">
    <property type="nucleotide sequence ID" value="XM_046160672.1"/>
</dbReference>
<dbReference type="GeneID" id="70190218"/>
<dbReference type="Proteomes" id="UP000756346">
    <property type="component" value="Unassembled WGS sequence"/>
</dbReference>
<dbReference type="PANTHER" id="PTHR23023">
    <property type="entry name" value="DIMETHYLANILINE MONOOXYGENASE"/>
    <property type="match status" value="1"/>
</dbReference>
<proteinExistence type="inferred from homology"/>
<dbReference type="PIRSF" id="PIRSF000332">
    <property type="entry name" value="FMO"/>
    <property type="match status" value="1"/>
</dbReference>
<dbReference type="InterPro" id="IPR020946">
    <property type="entry name" value="Flavin_mOase-like"/>
</dbReference>
<dbReference type="GO" id="GO:0050660">
    <property type="term" value="F:flavin adenine dinucleotide binding"/>
    <property type="evidence" value="ECO:0007669"/>
    <property type="project" value="InterPro"/>
</dbReference>
<keyword evidence="4" id="KW-0521">NADP</keyword>
<accession>A0A9P8XRM0</accession>
<keyword evidence="5" id="KW-0560">Oxidoreductase</keyword>
<organism evidence="6 7">
    <name type="scientific">Microdochium trichocladiopsis</name>
    <dbReference type="NCBI Taxonomy" id="1682393"/>
    <lineage>
        <taxon>Eukaryota</taxon>
        <taxon>Fungi</taxon>
        <taxon>Dikarya</taxon>
        <taxon>Ascomycota</taxon>
        <taxon>Pezizomycotina</taxon>
        <taxon>Sordariomycetes</taxon>
        <taxon>Xylariomycetidae</taxon>
        <taxon>Xylariales</taxon>
        <taxon>Microdochiaceae</taxon>
        <taxon>Microdochium</taxon>
    </lineage>
</organism>
<keyword evidence="7" id="KW-1185">Reference proteome</keyword>
<dbReference type="InterPro" id="IPR050346">
    <property type="entry name" value="FMO-like"/>
</dbReference>
<reference evidence="6" key="1">
    <citation type="journal article" date="2021" name="Nat. Commun.">
        <title>Genetic determinants of endophytism in the Arabidopsis root mycobiome.</title>
        <authorList>
            <person name="Mesny F."/>
            <person name="Miyauchi S."/>
            <person name="Thiergart T."/>
            <person name="Pickel B."/>
            <person name="Atanasova L."/>
            <person name="Karlsson M."/>
            <person name="Huettel B."/>
            <person name="Barry K.W."/>
            <person name="Haridas S."/>
            <person name="Chen C."/>
            <person name="Bauer D."/>
            <person name="Andreopoulos W."/>
            <person name="Pangilinan J."/>
            <person name="LaButti K."/>
            <person name="Riley R."/>
            <person name="Lipzen A."/>
            <person name="Clum A."/>
            <person name="Drula E."/>
            <person name="Henrissat B."/>
            <person name="Kohler A."/>
            <person name="Grigoriev I.V."/>
            <person name="Martin F.M."/>
            <person name="Hacquard S."/>
        </authorList>
    </citation>
    <scope>NUCLEOTIDE SEQUENCE</scope>
    <source>
        <strain evidence="6">MPI-CAGE-CH-0230</strain>
    </source>
</reference>
<evidence type="ECO:0000256" key="3">
    <source>
        <dbReference type="ARBA" id="ARBA00022827"/>
    </source>
</evidence>
<evidence type="ECO:0000256" key="5">
    <source>
        <dbReference type="ARBA" id="ARBA00023002"/>
    </source>
</evidence>
<evidence type="ECO:0000256" key="1">
    <source>
        <dbReference type="ARBA" id="ARBA00009183"/>
    </source>
</evidence>
<dbReference type="InterPro" id="IPR000960">
    <property type="entry name" value="Flavin_mOase"/>
</dbReference>
<name>A0A9P8XRM0_9PEZI</name>
<evidence type="ECO:0000313" key="6">
    <source>
        <dbReference type="EMBL" id="KAH7012693.1"/>
    </source>
</evidence>
<dbReference type="AlphaFoldDB" id="A0A9P8XRM0"/>
<evidence type="ECO:0000256" key="2">
    <source>
        <dbReference type="ARBA" id="ARBA00022630"/>
    </source>
</evidence>
<protein>
    <submittedName>
        <fullName evidence="6">Flavin-binding monooxygenase-like-domain-containing protein</fullName>
    </submittedName>
</protein>
<dbReference type="PRINTS" id="PR00370">
    <property type="entry name" value="FMOXYGENASE"/>
</dbReference>
<comment type="caution">
    <text evidence="6">The sequence shown here is derived from an EMBL/GenBank/DDBJ whole genome shotgun (WGS) entry which is preliminary data.</text>
</comment>
<keyword evidence="6" id="KW-0503">Monooxygenase</keyword>
<dbReference type="SUPFAM" id="SSF51905">
    <property type="entry name" value="FAD/NAD(P)-binding domain"/>
    <property type="match status" value="2"/>
</dbReference>
<keyword evidence="2" id="KW-0285">Flavoprotein</keyword>
<keyword evidence="3" id="KW-0274">FAD</keyword>
<sequence>MLVPEMCGNLGSIWGDGVSALGSTADQNMIFQIGVELQLSVLPTTTKNTSKQVSSFTDLRYPKEAKTHPSAKQVENYLDSYADTFDVLKHFRFDTEVVAVQRDEHNGAWMVTTKSTKEGSNGATEVHRFDRVVVASGMLNVAKMPKFQGSEQFEGDLMHAREFKDPSKYEGKRVIVVGVGATGVDIASFIVKAKAKQVFLSHRAQMLLLPRMVSGKAFDHSMSRRMGTIMRCLMAWIPGPIMKFIATPMIAARKAAYPWLNDHPSFNAPRKIDCLPYRVPMFSDDLADNIRQGTVQTTQGIAEITGPRSVRMTDGTELDDIDAIVVCSGYTYDLSFLQGPGNPCDPALAPDGFRAHRAAKYYDPDYPFARLYHGILSEQYPDSLAIIGHMLIMKPPFVVADLEAMAIASLQYDFIVKMCANGPIHYPGFCFSLEQATYNWLNTVGGTGAMVAGCKFYNLLMDGIDCPATYRLFDTPYGRKSWKGAKQAILDANEEVRVMGEQWKKEEANKKLKSS</sequence>
<comment type="similarity">
    <text evidence="1">Belongs to the FMO family.</text>
</comment>
<dbReference type="Gene3D" id="3.50.50.60">
    <property type="entry name" value="FAD/NAD(P)-binding domain"/>
    <property type="match status" value="1"/>
</dbReference>
<evidence type="ECO:0000256" key="4">
    <source>
        <dbReference type="ARBA" id="ARBA00022857"/>
    </source>
</evidence>
<dbReference type="EMBL" id="JAGTJQ010000014">
    <property type="protein sequence ID" value="KAH7012693.1"/>
    <property type="molecule type" value="Genomic_DNA"/>
</dbReference>
<dbReference type="OrthoDB" id="66881at2759"/>
<dbReference type="InterPro" id="IPR036188">
    <property type="entry name" value="FAD/NAD-bd_sf"/>
</dbReference>
<dbReference type="GO" id="GO:0004499">
    <property type="term" value="F:N,N-dimethylaniline monooxygenase activity"/>
    <property type="evidence" value="ECO:0007669"/>
    <property type="project" value="InterPro"/>
</dbReference>
<dbReference type="GO" id="GO:0050661">
    <property type="term" value="F:NADP binding"/>
    <property type="evidence" value="ECO:0007669"/>
    <property type="project" value="InterPro"/>
</dbReference>
<gene>
    <name evidence="6" type="ORF">B0I36DRAFT_378374</name>
</gene>
<dbReference type="Pfam" id="PF00743">
    <property type="entry name" value="FMO-like"/>
    <property type="match status" value="1"/>
</dbReference>